<evidence type="ECO:0000313" key="2">
    <source>
        <dbReference type="Proteomes" id="UP000054567"/>
    </source>
</evidence>
<reference evidence="2" key="2">
    <citation type="journal article" date="2009" name="Genome Res.">
        <title>Comparative genomic analyses of the human fungal pathogens Coccidioides and their relatives.</title>
        <authorList>
            <person name="Sharpton T.J."/>
            <person name="Stajich J.E."/>
            <person name="Rounsley S.D."/>
            <person name="Gardner M.J."/>
            <person name="Wortman J.R."/>
            <person name="Jordar V.S."/>
            <person name="Maiti R."/>
            <person name="Kodira C.D."/>
            <person name="Neafsey D.E."/>
            <person name="Zeng Q."/>
            <person name="Hung C.-Y."/>
            <person name="McMahan C."/>
            <person name="Muszewska A."/>
            <person name="Grynberg M."/>
            <person name="Mandel M.A."/>
            <person name="Kellner E.M."/>
            <person name="Barker B.M."/>
            <person name="Galgiani J.N."/>
            <person name="Orbach M.J."/>
            <person name="Kirkland T.N."/>
            <person name="Cole G.T."/>
            <person name="Henn M.R."/>
            <person name="Birren B.W."/>
            <person name="Taylor J.W."/>
        </authorList>
    </citation>
    <scope>NUCLEOTIDE SEQUENCE [LARGE SCALE GENOMIC DNA]</scope>
    <source>
        <strain evidence="2">RMSCC 3488</strain>
    </source>
</reference>
<proteinExistence type="predicted"/>
<protein>
    <submittedName>
        <fullName evidence="1">Uncharacterized protein</fullName>
    </submittedName>
</protein>
<gene>
    <name evidence="1" type="ORF">CPAG_00230</name>
</gene>
<dbReference type="VEuPathDB" id="FungiDB:CPAG_00230"/>
<reference evidence="1 2" key="1">
    <citation type="submission" date="2007-06" db="EMBL/GenBank/DDBJ databases">
        <title>The Genome Sequence of Coccidioides posadasii RMSCC_3488.</title>
        <authorList>
            <consortium name="Coccidioides Genome Resources Consortium"/>
            <consortium name="The Broad Institute Genome Sequencing Platform"/>
            <person name="Henn M.R."/>
            <person name="Sykes S."/>
            <person name="Young S."/>
            <person name="Jaffe D."/>
            <person name="Berlin A."/>
            <person name="Alvarez P."/>
            <person name="Butler J."/>
            <person name="Gnerre S."/>
            <person name="Grabherr M."/>
            <person name="Mauceli E."/>
            <person name="Brockman W."/>
            <person name="Kodira C."/>
            <person name="Alvarado L."/>
            <person name="Zeng Q."/>
            <person name="Crawford M."/>
            <person name="Antoine C."/>
            <person name="Devon K."/>
            <person name="Galgiani J."/>
            <person name="Orsborn K."/>
            <person name="Lewis M.L."/>
            <person name="Nusbaum C."/>
            <person name="Galagan J."/>
            <person name="Birren B."/>
        </authorList>
    </citation>
    <scope>NUCLEOTIDE SEQUENCE [LARGE SCALE GENOMIC DNA]</scope>
    <source>
        <strain evidence="1 2">RMSCC 3488</strain>
    </source>
</reference>
<accession>A0A0J6HY35</accession>
<dbReference type="AlphaFoldDB" id="A0A0J6HY35"/>
<dbReference type="EMBL" id="DS268109">
    <property type="protein sequence ID" value="KMM63877.1"/>
    <property type="molecule type" value="Genomic_DNA"/>
</dbReference>
<dbReference type="Proteomes" id="UP000054567">
    <property type="component" value="Unassembled WGS sequence"/>
</dbReference>
<organism evidence="1 2">
    <name type="scientific">Coccidioides posadasii RMSCC 3488</name>
    <dbReference type="NCBI Taxonomy" id="454284"/>
    <lineage>
        <taxon>Eukaryota</taxon>
        <taxon>Fungi</taxon>
        <taxon>Dikarya</taxon>
        <taxon>Ascomycota</taxon>
        <taxon>Pezizomycotina</taxon>
        <taxon>Eurotiomycetes</taxon>
        <taxon>Eurotiomycetidae</taxon>
        <taxon>Onygenales</taxon>
        <taxon>Onygenaceae</taxon>
        <taxon>Coccidioides</taxon>
    </lineage>
</organism>
<sequence length="188" mass="20512">MTARWAMWAPRAWPRPIIARITRSLGADPTADAVSPFAQKPVGAPNHRPKHGLAKNFNALGEKERPRLGRGKAQRLWGMLQMTGSRVKGKSQKAPRLDGRPEEAGNELSLAEEFVHPSTTMLASCPPLCSRHFGSAASKEPRIWMPARGRTPIRAQKLMQMGPQGIIAASTRPTSPWLIVSFPGVSAP</sequence>
<evidence type="ECO:0000313" key="1">
    <source>
        <dbReference type="EMBL" id="KMM63877.1"/>
    </source>
</evidence>
<name>A0A0J6HY35_COCPO</name>
<reference evidence="2" key="3">
    <citation type="journal article" date="2010" name="Genome Res.">
        <title>Population genomic sequencing of Coccidioides fungi reveals recent hybridization and transposon control.</title>
        <authorList>
            <person name="Neafsey D.E."/>
            <person name="Barker B.M."/>
            <person name="Sharpton T.J."/>
            <person name="Stajich J.E."/>
            <person name="Park D.J."/>
            <person name="Whiston E."/>
            <person name="Hung C.-Y."/>
            <person name="McMahan C."/>
            <person name="White J."/>
            <person name="Sykes S."/>
            <person name="Heiman D."/>
            <person name="Young S."/>
            <person name="Zeng Q."/>
            <person name="Abouelleil A."/>
            <person name="Aftuck L."/>
            <person name="Bessette D."/>
            <person name="Brown A."/>
            <person name="FitzGerald M."/>
            <person name="Lui A."/>
            <person name="Macdonald J.P."/>
            <person name="Priest M."/>
            <person name="Orbach M.J."/>
            <person name="Galgiani J.N."/>
            <person name="Kirkland T.N."/>
            <person name="Cole G.T."/>
            <person name="Birren B.W."/>
            <person name="Henn M.R."/>
            <person name="Taylor J.W."/>
            <person name="Rounsley S.D."/>
        </authorList>
    </citation>
    <scope>NUCLEOTIDE SEQUENCE [LARGE SCALE GENOMIC DNA]</scope>
    <source>
        <strain evidence="2">RMSCC 3488</strain>
    </source>
</reference>